<dbReference type="EMBL" id="OZ034821">
    <property type="protein sequence ID" value="CAL1406553.1"/>
    <property type="molecule type" value="Genomic_DNA"/>
</dbReference>
<sequence>MSGRLPSRVRMEEDHPFQDLWFCLAGGAQETTTSVSRTGCSMLVPFLAARLYFFSLLSWVCFVAAHAIGSSTGVT</sequence>
<evidence type="ECO:0000313" key="2">
    <source>
        <dbReference type="EMBL" id="CAL1406553.1"/>
    </source>
</evidence>
<keyword evidence="1" id="KW-0812">Transmembrane</keyword>
<protein>
    <submittedName>
        <fullName evidence="2">Uncharacterized protein</fullName>
    </submittedName>
</protein>
<evidence type="ECO:0000256" key="1">
    <source>
        <dbReference type="SAM" id="Phobius"/>
    </source>
</evidence>
<dbReference type="AlphaFoldDB" id="A0AAV2G9Y1"/>
<keyword evidence="3" id="KW-1185">Reference proteome</keyword>
<proteinExistence type="predicted"/>
<feature type="transmembrane region" description="Helical" evidence="1">
    <location>
        <begin position="51"/>
        <end position="69"/>
    </location>
</feature>
<evidence type="ECO:0000313" key="3">
    <source>
        <dbReference type="Proteomes" id="UP001497516"/>
    </source>
</evidence>
<dbReference type="Proteomes" id="UP001497516">
    <property type="component" value="Chromosome 8"/>
</dbReference>
<keyword evidence="1" id="KW-1133">Transmembrane helix</keyword>
<gene>
    <name evidence="2" type="ORF">LTRI10_LOCUS46270</name>
</gene>
<organism evidence="2 3">
    <name type="scientific">Linum trigynum</name>
    <dbReference type="NCBI Taxonomy" id="586398"/>
    <lineage>
        <taxon>Eukaryota</taxon>
        <taxon>Viridiplantae</taxon>
        <taxon>Streptophyta</taxon>
        <taxon>Embryophyta</taxon>
        <taxon>Tracheophyta</taxon>
        <taxon>Spermatophyta</taxon>
        <taxon>Magnoliopsida</taxon>
        <taxon>eudicotyledons</taxon>
        <taxon>Gunneridae</taxon>
        <taxon>Pentapetalae</taxon>
        <taxon>rosids</taxon>
        <taxon>fabids</taxon>
        <taxon>Malpighiales</taxon>
        <taxon>Linaceae</taxon>
        <taxon>Linum</taxon>
    </lineage>
</organism>
<keyword evidence="1" id="KW-0472">Membrane</keyword>
<name>A0AAV2G9Y1_9ROSI</name>
<reference evidence="2 3" key="1">
    <citation type="submission" date="2024-04" db="EMBL/GenBank/DDBJ databases">
        <authorList>
            <person name="Fracassetti M."/>
        </authorList>
    </citation>
    <scope>NUCLEOTIDE SEQUENCE [LARGE SCALE GENOMIC DNA]</scope>
</reference>
<accession>A0AAV2G9Y1</accession>